<reference evidence="7" key="1">
    <citation type="journal article" date="2011" name="Nat. Biotechnol.">
        <title>The genomic sequence of the Chinese hamster ovary (CHO)-K1 cell line.</title>
        <authorList>
            <person name="Xu X."/>
            <person name="Nagarajan H."/>
            <person name="Lewis N.E."/>
            <person name="Pan S."/>
            <person name="Cai Z."/>
            <person name="Liu X."/>
            <person name="Chen W."/>
            <person name="Xie M."/>
            <person name="Wang W."/>
            <person name="Hammond S."/>
            <person name="Andersen M.R."/>
            <person name="Neff N."/>
            <person name="Passarelli B."/>
            <person name="Koh W."/>
            <person name="Fan H.C."/>
            <person name="Wang J."/>
            <person name="Gui Y."/>
            <person name="Lee K.H."/>
            <person name="Betenbaugh M.J."/>
            <person name="Quake S.R."/>
            <person name="Famili I."/>
            <person name="Palsson B.O."/>
            <person name="Wang J."/>
        </authorList>
    </citation>
    <scope>NUCLEOTIDE SEQUENCE [LARGE SCALE GENOMIC DNA]</scope>
    <source>
        <strain evidence="7">CHO K1 cell line</strain>
    </source>
</reference>
<proteinExistence type="predicted"/>
<evidence type="ECO:0000313" key="7">
    <source>
        <dbReference type="Proteomes" id="UP000001075"/>
    </source>
</evidence>
<keyword evidence="4" id="KW-0378">Hydrolase</keyword>
<dbReference type="eggNOG" id="KOG2738">
    <property type="taxonomic scope" value="Eukaryota"/>
</dbReference>
<dbReference type="PANTHER" id="PTHR43330:SF7">
    <property type="entry name" value="METHIONINE AMINOPEPTIDASE 1"/>
    <property type="match status" value="1"/>
</dbReference>
<evidence type="ECO:0000256" key="3">
    <source>
        <dbReference type="ARBA" id="ARBA00022723"/>
    </source>
</evidence>
<dbReference type="GO" id="GO:0070006">
    <property type="term" value="F:metalloaminopeptidase activity"/>
    <property type="evidence" value="ECO:0007669"/>
    <property type="project" value="InterPro"/>
</dbReference>
<dbReference type="MEROPS" id="M24.017"/>
<dbReference type="GO" id="GO:0046872">
    <property type="term" value="F:metal ion binding"/>
    <property type="evidence" value="ECO:0007669"/>
    <property type="project" value="UniProtKB-KW"/>
</dbReference>
<gene>
    <name evidence="6" type="ORF">I79_025071</name>
</gene>
<dbReference type="InterPro" id="IPR036005">
    <property type="entry name" value="Creatinase/aminopeptidase-like"/>
</dbReference>
<evidence type="ECO:0000256" key="4">
    <source>
        <dbReference type="ARBA" id="ARBA00022801"/>
    </source>
</evidence>
<dbReference type="GO" id="GO:0005829">
    <property type="term" value="C:cytosol"/>
    <property type="evidence" value="ECO:0007669"/>
    <property type="project" value="TreeGrafter"/>
</dbReference>
<dbReference type="InParanoid" id="G3IMD2"/>
<dbReference type="PaxDb" id="10029-XP_007629007.1"/>
<dbReference type="Proteomes" id="UP000001075">
    <property type="component" value="Unassembled WGS sequence"/>
</dbReference>
<keyword evidence="2" id="KW-0645">Protease</keyword>
<name>G3IMD2_CRIGR</name>
<protein>
    <submittedName>
        <fullName evidence="6">Methionine aminopeptidase 1</fullName>
    </submittedName>
</protein>
<dbReference type="GO" id="GO:0006508">
    <property type="term" value="P:proteolysis"/>
    <property type="evidence" value="ECO:0007669"/>
    <property type="project" value="UniProtKB-KW"/>
</dbReference>
<evidence type="ECO:0000256" key="2">
    <source>
        <dbReference type="ARBA" id="ARBA00022670"/>
    </source>
</evidence>
<dbReference type="Pfam" id="PF00557">
    <property type="entry name" value="Peptidase_M24"/>
    <property type="match status" value="1"/>
</dbReference>
<dbReference type="EMBL" id="JH004677">
    <property type="protein sequence ID" value="EGW12440.1"/>
    <property type="molecule type" value="Genomic_DNA"/>
</dbReference>
<dbReference type="InterPro" id="IPR002467">
    <property type="entry name" value="Pept_M24A_MAP1"/>
</dbReference>
<organism evidence="6 7">
    <name type="scientific">Cricetulus griseus</name>
    <name type="common">Chinese hamster</name>
    <name type="synonym">Cricetulus barabensis griseus</name>
    <dbReference type="NCBI Taxonomy" id="10029"/>
    <lineage>
        <taxon>Eukaryota</taxon>
        <taxon>Metazoa</taxon>
        <taxon>Chordata</taxon>
        <taxon>Craniata</taxon>
        <taxon>Vertebrata</taxon>
        <taxon>Euteleostomi</taxon>
        <taxon>Mammalia</taxon>
        <taxon>Eutheria</taxon>
        <taxon>Euarchontoglires</taxon>
        <taxon>Glires</taxon>
        <taxon>Rodentia</taxon>
        <taxon>Myomorpha</taxon>
        <taxon>Muroidea</taxon>
        <taxon>Cricetidae</taxon>
        <taxon>Cricetinae</taxon>
        <taxon>Cricetulus</taxon>
    </lineage>
</organism>
<dbReference type="InterPro" id="IPR000994">
    <property type="entry name" value="Pept_M24"/>
</dbReference>
<keyword evidence="1 6" id="KW-0031">Aminopeptidase</keyword>
<evidence type="ECO:0000259" key="5">
    <source>
        <dbReference type="Pfam" id="PF00557"/>
    </source>
</evidence>
<keyword evidence="3" id="KW-0479">Metal-binding</keyword>
<feature type="domain" description="Peptidase M24" evidence="5">
    <location>
        <begin position="2"/>
        <end position="52"/>
    </location>
</feature>
<evidence type="ECO:0000256" key="1">
    <source>
        <dbReference type="ARBA" id="ARBA00022438"/>
    </source>
</evidence>
<evidence type="ECO:0000313" key="6">
    <source>
        <dbReference type="EMBL" id="EGW12440.1"/>
    </source>
</evidence>
<dbReference type="SUPFAM" id="SSF55920">
    <property type="entry name" value="Creatinase/aminopeptidase"/>
    <property type="match status" value="1"/>
</dbReference>
<dbReference type="Gene3D" id="3.90.230.10">
    <property type="entry name" value="Creatinase/methionine aminopeptidase superfamily"/>
    <property type="match status" value="1"/>
</dbReference>
<dbReference type="STRING" id="10029.G3IMD2"/>
<dbReference type="PROSITE" id="PS00680">
    <property type="entry name" value="MAP_1"/>
    <property type="match status" value="1"/>
</dbReference>
<dbReference type="AlphaFoldDB" id="G3IMD2"/>
<accession>G3IMD2</accession>
<sequence length="82" mass="9464">MQAIDAVKPGVRYRELGNIIQKHAQANGFSVVRSYCGHGIHKLFHTAPNVPHYASEYYPNIWIFLFMNKYSSMSQGFLYCIH</sequence>
<dbReference type="PANTHER" id="PTHR43330">
    <property type="entry name" value="METHIONINE AMINOPEPTIDASE"/>
    <property type="match status" value="1"/>
</dbReference>